<dbReference type="Proteomes" id="UP001180825">
    <property type="component" value="Unassembled WGS sequence"/>
</dbReference>
<comment type="caution">
    <text evidence="2">The sequence shown here is derived from an EMBL/GenBank/DDBJ whole genome shotgun (WGS) entry which is preliminary data.</text>
</comment>
<evidence type="ECO:0000313" key="3">
    <source>
        <dbReference type="Proteomes" id="UP001180825"/>
    </source>
</evidence>
<keyword evidence="1" id="KW-0472">Membrane</keyword>
<proteinExistence type="predicted"/>
<keyword evidence="1" id="KW-0812">Transmembrane</keyword>
<dbReference type="RefSeq" id="WP_310331094.1">
    <property type="nucleotide sequence ID" value="NZ_JAVDXV010000007.1"/>
</dbReference>
<name>A0ABU2ABJ7_9BURK</name>
<organism evidence="2 3">
    <name type="scientific">Roseateles asaccharophilus</name>
    <dbReference type="NCBI Taxonomy" id="582607"/>
    <lineage>
        <taxon>Bacteria</taxon>
        <taxon>Pseudomonadati</taxon>
        <taxon>Pseudomonadota</taxon>
        <taxon>Betaproteobacteria</taxon>
        <taxon>Burkholderiales</taxon>
        <taxon>Sphaerotilaceae</taxon>
        <taxon>Roseateles</taxon>
    </lineage>
</organism>
<keyword evidence="3" id="KW-1185">Reference proteome</keyword>
<feature type="transmembrane region" description="Helical" evidence="1">
    <location>
        <begin position="6"/>
        <end position="27"/>
    </location>
</feature>
<accession>A0ABU2ABJ7</accession>
<protein>
    <submittedName>
        <fullName evidence="2">Uncharacterized protein</fullName>
    </submittedName>
</protein>
<evidence type="ECO:0000313" key="2">
    <source>
        <dbReference type="EMBL" id="MDR7334575.1"/>
    </source>
</evidence>
<dbReference type="EMBL" id="JAVDXV010000007">
    <property type="protein sequence ID" value="MDR7334575.1"/>
    <property type="molecule type" value="Genomic_DNA"/>
</dbReference>
<reference evidence="2 3" key="1">
    <citation type="submission" date="2023-07" db="EMBL/GenBank/DDBJ databases">
        <title>Sorghum-associated microbial communities from plants grown in Nebraska, USA.</title>
        <authorList>
            <person name="Schachtman D."/>
        </authorList>
    </citation>
    <scope>NUCLEOTIDE SEQUENCE [LARGE SCALE GENOMIC DNA]</scope>
    <source>
        <strain evidence="2 3">BE316</strain>
    </source>
</reference>
<sequence length="52" mass="5889">MEILNQPMFWVLIGMVAFAVLTLLVALRMERASENEARDRRAEIAALVDQSV</sequence>
<evidence type="ECO:0000256" key="1">
    <source>
        <dbReference type="SAM" id="Phobius"/>
    </source>
</evidence>
<gene>
    <name evidence="2" type="ORF">J2X21_003731</name>
</gene>
<keyword evidence="1" id="KW-1133">Transmembrane helix</keyword>